<gene>
    <name evidence="4" type="ORF">DWW02_09320</name>
</gene>
<dbReference type="KEGG" id="cbol:CGC65_23305"/>
<dbReference type="PANTHER" id="PTHR35527">
    <property type="entry name" value="CHOLOYLGLYCINE HYDROLASE"/>
    <property type="match status" value="1"/>
</dbReference>
<evidence type="ECO:0000313" key="5">
    <source>
        <dbReference type="Proteomes" id="UP000284543"/>
    </source>
</evidence>
<dbReference type="SUPFAM" id="SSF56235">
    <property type="entry name" value="N-terminal nucleophile aminohydrolases (Ntn hydrolases)"/>
    <property type="match status" value="1"/>
</dbReference>
<dbReference type="RefSeq" id="WP_002568735.1">
    <property type="nucleotide sequence ID" value="NZ_CABKUK010000004.1"/>
</dbReference>
<comment type="caution">
    <text evidence="4">The sequence shown here is derived from an EMBL/GenBank/DDBJ whole genome shotgun (WGS) entry which is preliminary data.</text>
</comment>
<organism evidence="4 5">
    <name type="scientific">Enterocloster bolteae</name>
    <dbReference type="NCBI Taxonomy" id="208479"/>
    <lineage>
        <taxon>Bacteria</taxon>
        <taxon>Bacillati</taxon>
        <taxon>Bacillota</taxon>
        <taxon>Clostridia</taxon>
        <taxon>Lachnospirales</taxon>
        <taxon>Lachnospiraceae</taxon>
        <taxon>Enterocloster</taxon>
    </lineage>
</organism>
<dbReference type="Gene3D" id="3.60.60.10">
    <property type="entry name" value="Penicillin V Acylase, Chain A"/>
    <property type="match status" value="1"/>
</dbReference>
<dbReference type="InterPro" id="IPR052193">
    <property type="entry name" value="Peptidase_C59"/>
</dbReference>
<keyword evidence="2 4" id="KW-0378">Hydrolase</keyword>
<evidence type="ECO:0000313" key="4">
    <source>
        <dbReference type="EMBL" id="RGV76753.1"/>
    </source>
</evidence>
<protein>
    <submittedName>
        <fullName evidence="4">Linear amide C-N hydrolase</fullName>
    </submittedName>
</protein>
<sequence>MKKGVRILLIVLMLLISGAAYLYFRIRAGVDSAVNVQKLEDGFYYMEYRDDYGFDRFLEQGGAASDLDVAKFVGKALFKGFLYPRFLGGSFGCSTLSARNPKGGVMYGRNFDWMECTSMVVKSKPERGYASVSTVNLDFLNLGTEYDPEKTVSKIISAAALYAPMDGINEEGLCVAVLMIDDSAVTEQDTGKPDLTTTTAVRLLLDKAASVDEAVQLLGQYDMHSSAGMMLHLALSDKSGRSVAVEYVNNEMSVVETPVVTNFYLTQGDKYGIGTEQSHTRYEMLLERLSEQPAMDMENMKDAMSSVSKNNFGEFASTEWTIVYSQDSGEIRYYHREDYDNYYSFSVE</sequence>
<dbReference type="PANTHER" id="PTHR35527:SF2">
    <property type="entry name" value="HYDROLASE"/>
    <property type="match status" value="1"/>
</dbReference>
<name>A0A412Z9M0_9FIRM</name>
<dbReference type="AlphaFoldDB" id="A0A412Z9M0"/>
<dbReference type="InterPro" id="IPR029055">
    <property type="entry name" value="Ntn_hydrolases_N"/>
</dbReference>
<dbReference type="InterPro" id="IPR029132">
    <property type="entry name" value="CBAH/NAAA_C"/>
</dbReference>
<dbReference type="InterPro" id="IPR047794">
    <property type="entry name" value="C45_proenzyme-like"/>
</dbReference>
<feature type="domain" description="Choloylglycine hydrolase/NAAA C-terminal" evidence="3">
    <location>
        <begin position="93"/>
        <end position="262"/>
    </location>
</feature>
<evidence type="ECO:0000259" key="3">
    <source>
        <dbReference type="Pfam" id="PF02275"/>
    </source>
</evidence>
<accession>A0A412Z9M0</accession>
<dbReference type="EMBL" id="QRZM01000003">
    <property type="protein sequence ID" value="RGV76753.1"/>
    <property type="molecule type" value="Genomic_DNA"/>
</dbReference>
<reference evidence="4 5" key="1">
    <citation type="submission" date="2018-08" db="EMBL/GenBank/DDBJ databases">
        <title>A genome reference for cultivated species of the human gut microbiota.</title>
        <authorList>
            <person name="Zou Y."/>
            <person name="Xue W."/>
            <person name="Luo G."/>
        </authorList>
    </citation>
    <scope>NUCLEOTIDE SEQUENCE [LARGE SCALE GENOMIC DNA]</scope>
    <source>
        <strain evidence="4 5">AF14-18</strain>
    </source>
</reference>
<comment type="similarity">
    <text evidence="1">Belongs to the peptidase C59 family.</text>
</comment>
<evidence type="ECO:0000256" key="2">
    <source>
        <dbReference type="ARBA" id="ARBA00022801"/>
    </source>
</evidence>
<dbReference type="Proteomes" id="UP000284543">
    <property type="component" value="Unassembled WGS sequence"/>
</dbReference>
<dbReference type="Pfam" id="PF02275">
    <property type="entry name" value="CBAH"/>
    <property type="match status" value="1"/>
</dbReference>
<proteinExistence type="inferred from homology"/>
<dbReference type="NCBIfam" id="NF040521">
    <property type="entry name" value="C45_proenzyme"/>
    <property type="match status" value="1"/>
</dbReference>
<dbReference type="GO" id="GO:0016787">
    <property type="term" value="F:hydrolase activity"/>
    <property type="evidence" value="ECO:0007669"/>
    <property type="project" value="UniProtKB-KW"/>
</dbReference>
<evidence type="ECO:0000256" key="1">
    <source>
        <dbReference type="ARBA" id="ARBA00006625"/>
    </source>
</evidence>